<dbReference type="SUPFAM" id="SSF52743">
    <property type="entry name" value="Subtilisin-like"/>
    <property type="match status" value="1"/>
</dbReference>
<evidence type="ECO:0000256" key="8">
    <source>
        <dbReference type="SAM" id="SignalP"/>
    </source>
</evidence>
<keyword evidence="11" id="KW-1185">Reference proteome</keyword>
<evidence type="ECO:0000256" key="4">
    <source>
        <dbReference type="ARBA" id="ARBA00022801"/>
    </source>
</evidence>
<dbReference type="InterPro" id="IPR036852">
    <property type="entry name" value="Peptidase_S8/S53_dom_sf"/>
</dbReference>
<evidence type="ECO:0000256" key="7">
    <source>
        <dbReference type="SAM" id="MobiDB-lite"/>
    </source>
</evidence>
<dbReference type="Pfam" id="PF03797">
    <property type="entry name" value="Autotransporter"/>
    <property type="match status" value="1"/>
</dbReference>
<evidence type="ECO:0000256" key="1">
    <source>
        <dbReference type="ARBA" id="ARBA00011073"/>
    </source>
</evidence>
<keyword evidence="5 6" id="KW-0720">Serine protease</keyword>
<dbReference type="AlphaFoldDB" id="A0A1N6XAK3"/>
<organism evidence="10 11">
    <name type="scientific">Solilutibacter tolerans</name>
    <dbReference type="NCBI Taxonomy" id="1604334"/>
    <lineage>
        <taxon>Bacteria</taxon>
        <taxon>Pseudomonadati</taxon>
        <taxon>Pseudomonadota</taxon>
        <taxon>Gammaproteobacteria</taxon>
        <taxon>Lysobacterales</taxon>
        <taxon>Lysobacteraceae</taxon>
        <taxon>Solilutibacter</taxon>
    </lineage>
</organism>
<evidence type="ECO:0000256" key="2">
    <source>
        <dbReference type="ARBA" id="ARBA00022670"/>
    </source>
</evidence>
<dbReference type="PROSITE" id="PS00138">
    <property type="entry name" value="SUBTILASE_SER"/>
    <property type="match status" value="1"/>
</dbReference>
<sequence length="977" mass="101823">MRCLSHRNVLSLAVAGVLSVGLTACGGGGGTKSSPPPPTTPGGSGLGFTPTVTNDSSLTQLTPPTAASTPAPRDFSGQQLAEHLLLINAGGALAAGQTGQGVTIGVLDSGVDRNHPGLSPRVIRNIMPPASWTGYDRSVDDKVGHGTVVSLLAAGGAVSGQYSGGQTGQWPGGVAQSANIVSWRFIRDERPVDDGTNQGGNEIMAGQGYGDYFKALNADLANAGSRIINNSWGGLYWNDPALTVELATAYKDFIVGRGGLVVFANGNSGDSTNPDLANNPSDNAALPSMHNGDPALEKGWLTVGALDPDNPTQLTSYSQKCGHAMNYCLVAPGDVVFPLKDASGVMRFYQGGGTSYAAPLVSGAAAVVWAAFPYMTNDQVRQVLLGTAKDLGAAGVDNVFGWGLLDVTKASQGPGNFAWGDFSANVTSNSVWRNNITGTGGLTKAGAGTLTLTNGQSYTGDTRVDGGALDVRSGLGASKLFVGANGLVYGSGNFARGVDNSGRFFSGRDAGATITGNYLHTSSANLGVWLGTPLQVSGTATLQGGQVSILGSRTGYTTSARETLLNAIGGVTGTFSAVRAAPNVFLDATLGYDANNVFLNINRIQINAAAAGFGFTGASLDAAQRVELAFGAIDGGIVPPNASFVGGAADFQNTSLNAAIAERSLRSLAGQMHTANLALTLESMDAGRRAMTDRFDTLVDRPTLTGSWSQNLRDNGGLAQAGFSGMDYQLDGWMMGQDVRVGRNAVFGLAASHAEGSGWMSDLGDRTRNRQTQAQAYVGWLGKQAYLHGGIGAGQFDREVERNVQLGLRNENVNSLSGGDYAFANIETGYRFSLGALGLSPYAGSQYAHIRNDGFSEAGASGFGLRADGWSFDRWQAYGGLRLNRDWQVGNGLQLGWDARAEWQRTLSDSNPLLASFTGIEQWSPVSGLSMARQSNLFGLGFNASWKNGSLLRLDLSHRQSELGDNSMANASYRYRF</sequence>
<dbReference type="Gene3D" id="2.40.128.130">
    <property type="entry name" value="Autotransporter beta-domain"/>
    <property type="match status" value="1"/>
</dbReference>
<dbReference type="InterPro" id="IPR023828">
    <property type="entry name" value="Peptidase_S8_Ser-AS"/>
</dbReference>
<dbReference type="PRINTS" id="PR00723">
    <property type="entry name" value="SUBTILISIN"/>
</dbReference>
<keyword evidence="2 6" id="KW-0645">Protease</keyword>
<evidence type="ECO:0000256" key="5">
    <source>
        <dbReference type="ARBA" id="ARBA00022825"/>
    </source>
</evidence>
<feature type="compositionally biased region" description="Low complexity" evidence="7">
    <location>
        <begin position="62"/>
        <end position="72"/>
    </location>
</feature>
<dbReference type="EMBL" id="FTLW01000005">
    <property type="protein sequence ID" value="SIQ99356.1"/>
    <property type="molecule type" value="Genomic_DNA"/>
</dbReference>
<dbReference type="GO" id="GO:0004252">
    <property type="term" value="F:serine-type endopeptidase activity"/>
    <property type="evidence" value="ECO:0007669"/>
    <property type="project" value="UniProtKB-UniRule"/>
</dbReference>
<dbReference type="GO" id="GO:0006508">
    <property type="term" value="P:proteolysis"/>
    <property type="evidence" value="ECO:0007669"/>
    <property type="project" value="UniProtKB-KW"/>
</dbReference>
<protein>
    <submittedName>
        <fullName evidence="10">Autotransporter-associated beta strand repeat-containing protein</fullName>
    </submittedName>
</protein>
<evidence type="ECO:0000259" key="9">
    <source>
        <dbReference type="PROSITE" id="PS51208"/>
    </source>
</evidence>
<dbReference type="InterPro" id="IPR034061">
    <property type="entry name" value="Peptidases_S8_Autotransporter"/>
</dbReference>
<dbReference type="STRING" id="1604334.SAMN05421546_2183"/>
<dbReference type="PANTHER" id="PTHR43806">
    <property type="entry name" value="PEPTIDASE S8"/>
    <property type="match status" value="1"/>
</dbReference>
<dbReference type="PANTHER" id="PTHR43806:SF11">
    <property type="entry name" value="CEREVISIN-RELATED"/>
    <property type="match status" value="1"/>
</dbReference>
<feature type="region of interest" description="Disordered" evidence="7">
    <location>
        <begin position="28"/>
        <end position="74"/>
    </location>
</feature>
<evidence type="ECO:0000313" key="10">
    <source>
        <dbReference type="EMBL" id="SIQ99356.1"/>
    </source>
</evidence>
<dbReference type="NCBIfam" id="TIGR02601">
    <property type="entry name" value="autotrns_rpt"/>
    <property type="match status" value="1"/>
</dbReference>
<dbReference type="InterPro" id="IPR050131">
    <property type="entry name" value="Peptidase_S8_subtilisin-like"/>
</dbReference>
<dbReference type="Pfam" id="PF00082">
    <property type="entry name" value="Peptidase_S8"/>
    <property type="match status" value="1"/>
</dbReference>
<dbReference type="InterPro" id="IPR000209">
    <property type="entry name" value="Peptidase_S8/S53_dom"/>
</dbReference>
<gene>
    <name evidence="10" type="ORF">SAMN05421546_2183</name>
</gene>
<feature type="domain" description="Autotransporter" evidence="9">
    <location>
        <begin position="700"/>
        <end position="977"/>
    </location>
</feature>
<dbReference type="CDD" id="cd04848">
    <property type="entry name" value="Peptidases_S8_Autotransporter_serine_protease_like"/>
    <property type="match status" value="1"/>
</dbReference>
<evidence type="ECO:0000256" key="6">
    <source>
        <dbReference type="PROSITE-ProRule" id="PRU01240"/>
    </source>
</evidence>
<dbReference type="InterPro" id="IPR015500">
    <property type="entry name" value="Peptidase_S8_subtilisin-rel"/>
</dbReference>
<dbReference type="OrthoDB" id="5360469at2"/>
<proteinExistence type="inferred from homology"/>
<feature type="chain" id="PRO_5012568680" evidence="8">
    <location>
        <begin position="27"/>
        <end position="977"/>
    </location>
</feature>
<reference evidence="11" key="1">
    <citation type="submission" date="2017-01" db="EMBL/GenBank/DDBJ databases">
        <authorList>
            <person name="Varghese N."/>
            <person name="Submissions S."/>
        </authorList>
    </citation>
    <scope>NUCLEOTIDE SEQUENCE [LARGE SCALE GENOMIC DNA]</scope>
    <source>
        <strain evidence="11">UM1</strain>
    </source>
</reference>
<dbReference type="InterPro" id="IPR013425">
    <property type="entry name" value="Autotrns_rpt"/>
</dbReference>
<dbReference type="Pfam" id="PF12951">
    <property type="entry name" value="PATR"/>
    <property type="match status" value="1"/>
</dbReference>
<dbReference type="InterPro" id="IPR005546">
    <property type="entry name" value="Autotransporte_beta"/>
</dbReference>
<dbReference type="PROSITE" id="PS51257">
    <property type="entry name" value="PROKAR_LIPOPROTEIN"/>
    <property type="match status" value="1"/>
</dbReference>
<dbReference type="PROSITE" id="PS51892">
    <property type="entry name" value="SUBTILASE"/>
    <property type="match status" value="1"/>
</dbReference>
<feature type="active site" description="Charge relay system" evidence="6">
    <location>
        <position position="145"/>
    </location>
</feature>
<evidence type="ECO:0000313" key="11">
    <source>
        <dbReference type="Proteomes" id="UP000241788"/>
    </source>
</evidence>
<dbReference type="PROSITE" id="PS51208">
    <property type="entry name" value="AUTOTRANSPORTER"/>
    <property type="match status" value="1"/>
</dbReference>
<accession>A0A1N6XAK3</accession>
<evidence type="ECO:0000256" key="3">
    <source>
        <dbReference type="ARBA" id="ARBA00022729"/>
    </source>
</evidence>
<dbReference type="Proteomes" id="UP000241788">
    <property type="component" value="Unassembled WGS sequence"/>
</dbReference>
<name>A0A1N6XAK3_9GAMM</name>
<dbReference type="InterPro" id="IPR023827">
    <property type="entry name" value="Peptidase_S8_Asp-AS"/>
</dbReference>
<keyword evidence="4 6" id="KW-0378">Hydrolase</keyword>
<dbReference type="InterPro" id="IPR036709">
    <property type="entry name" value="Autotransporte_beta_dom_sf"/>
</dbReference>
<keyword evidence="3 8" id="KW-0732">Signal</keyword>
<dbReference type="PROSITE" id="PS00136">
    <property type="entry name" value="SUBTILASE_ASP"/>
    <property type="match status" value="1"/>
</dbReference>
<dbReference type="SUPFAM" id="SSF103515">
    <property type="entry name" value="Autotransporter"/>
    <property type="match status" value="1"/>
</dbReference>
<dbReference type="Gene3D" id="3.40.50.200">
    <property type="entry name" value="Peptidase S8/S53 domain"/>
    <property type="match status" value="1"/>
</dbReference>
<feature type="signal peptide" evidence="8">
    <location>
        <begin position="1"/>
        <end position="26"/>
    </location>
</feature>
<feature type="active site" description="Charge relay system" evidence="6">
    <location>
        <position position="108"/>
    </location>
</feature>
<feature type="active site" description="Charge relay system" evidence="6">
    <location>
        <position position="355"/>
    </location>
</feature>
<feature type="compositionally biased region" description="Polar residues" evidence="7">
    <location>
        <begin position="52"/>
        <end position="61"/>
    </location>
</feature>
<comment type="similarity">
    <text evidence="1 6">Belongs to the peptidase S8 family.</text>
</comment>
<dbReference type="SMART" id="SM00869">
    <property type="entry name" value="Autotransporter"/>
    <property type="match status" value="1"/>
</dbReference>